<dbReference type="SUPFAM" id="SSF53756">
    <property type="entry name" value="UDP-Glycosyltransferase/glycogen phosphorylase"/>
    <property type="match status" value="1"/>
</dbReference>
<evidence type="ECO:0000313" key="2">
    <source>
        <dbReference type="Proteomes" id="UP001164392"/>
    </source>
</evidence>
<sequence>MPATVKARASAPPPAPLPSRWRSLLFWAKTRALQLRRALHDLRDGPRRHRRDAGLAIADGSCAESVTALWPDSEETAPQLVAGKIHNLRLAARALHGVEVPAGATFGFWRQLGRATGRRGFVAGRELREGCLVPSIGGGLCQVSNAIYDAALRQGLEIVERHRHTQVIAGSLAERDRDAVVFWNYVDLRLRAAAPWRLEVWLDGEALHVRIRGGAVAPAALPLPPLQRPTAPAGVDAANDCTRCGRSACHRHVPAAPDGLHRTWLVDEEWPEFATDRRRRQQPGDRVLALPRTSVAALRAALLRRWWLWRGMPLPQARQRAQRIRLQALRRRLGARDVDLVVPQSLLPELWLAGELQGRRWDVCMTALPMHLLQARLDVAAQRHPHSPTLCDFRADPALVAAERAALAQARHWITPHRELLALAGSRGLALEWQRPALPAAAPEHAAITADAVPRVLLAASALARKGAYELREAVRGLPVLLLLPPGAQETPDFWSGIAVQRVASMAEGVHAACLVLLPAWIEQQPRGLLLAMALGKPVIATAACGLSADAGAWRCVEAGDSAALRAQLVDALGLVD</sequence>
<name>A0AA46Y7U8_9XANT</name>
<accession>A0AA46Y7U8</accession>
<protein>
    <submittedName>
        <fullName evidence="1">VanW family protein</fullName>
    </submittedName>
</protein>
<dbReference type="Pfam" id="PF04294">
    <property type="entry name" value="VanW"/>
    <property type="match status" value="1"/>
</dbReference>
<organism evidence="1 2">
    <name type="scientific">Xanthomonas sacchari</name>
    <dbReference type="NCBI Taxonomy" id="56458"/>
    <lineage>
        <taxon>Bacteria</taxon>
        <taxon>Pseudomonadati</taxon>
        <taxon>Pseudomonadota</taxon>
        <taxon>Gammaproteobacteria</taxon>
        <taxon>Lysobacterales</taxon>
        <taxon>Lysobacteraceae</taxon>
        <taxon>Xanthomonas</taxon>
    </lineage>
</organism>
<evidence type="ECO:0000313" key="1">
    <source>
        <dbReference type="EMBL" id="UYK88289.1"/>
    </source>
</evidence>
<dbReference type="EMBL" id="CP099534">
    <property type="protein sequence ID" value="UYK88289.1"/>
    <property type="molecule type" value="Genomic_DNA"/>
</dbReference>
<dbReference type="PANTHER" id="PTHR35788:SF1">
    <property type="entry name" value="EXPORTED PROTEIN"/>
    <property type="match status" value="1"/>
</dbReference>
<reference evidence="1" key="1">
    <citation type="submission" date="2022-06" db="EMBL/GenBank/DDBJ databases">
        <title>Dynamics of rice microbiomes reveals core vertical transmitted seed endophytes.</title>
        <authorList>
            <person name="Liao K."/>
            <person name="Zhang X."/>
        </authorList>
    </citation>
    <scope>NUCLEOTIDE SEQUENCE</scope>
    <source>
        <strain evidence="1">JR3-14</strain>
    </source>
</reference>
<dbReference type="PANTHER" id="PTHR35788">
    <property type="entry name" value="EXPORTED PROTEIN-RELATED"/>
    <property type="match status" value="1"/>
</dbReference>
<dbReference type="Gene3D" id="3.40.50.2000">
    <property type="entry name" value="Glycogen Phosphorylase B"/>
    <property type="match status" value="1"/>
</dbReference>
<gene>
    <name evidence="1" type="ORF">NG824_17705</name>
</gene>
<dbReference type="RefSeq" id="WP_267092865.1">
    <property type="nucleotide sequence ID" value="NZ_CP099534.1"/>
</dbReference>
<dbReference type="InterPro" id="IPR007391">
    <property type="entry name" value="Vancomycin_resist_VanW"/>
</dbReference>
<dbReference type="AlphaFoldDB" id="A0AA46Y7U8"/>
<proteinExistence type="predicted"/>
<dbReference type="InterPro" id="IPR052913">
    <property type="entry name" value="Glycopeptide_resist_protein"/>
</dbReference>
<dbReference type="Proteomes" id="UP001164392">
    <property type="component" value="Chromosome"/>
</dbReference>